<dbReference type="PANTHER" id="PTHR11961">
    <property type="entry name" value="CYTOCHROME C"/>
    <property type="match status" value="1"/>
</dbReference>
<proteinExistence type="predicted"/>
<evidence type="ECO:0000256" key="6">
    <source>
        <dbReference type="PROSITE-ProRule" id="PRU00433"/>
    </source>
</evidence>
<dbReference type="PROSITE" id="PS51007">
    <property type="entry name" value="CYTC"/>
    <property type="match status" value="1"/>
</dbReference>
<dbReference type="GO" id="GO:0009055">
    <property type="term" value="F:electron transfer activity"/>
    <property type="evidence" value="ECO:0007669"/>
    <property type="project" value="InterPro"/>
</dbReference>
<keyword evidence="10" id="KW-1185">Reference proteome</keyword>
<sequence length="169" mass="17648">MRSLVLTLTAAAVAVGLSGCGKSSTQQPDQSAQATSGAPQAAEPTEADKKAILASLPAPYNTADLANGQGKFALCSSCHTITAGGPNMTGPNLHGIIGEKAGMQPASFHFSDPMRAAGFTWDPQHLDQWLADPKAMVPGTKMTFPGFKDPKDRTDVIAYLMVESGYKPQ</sequence>
<evidence type="ECO:0000256" key="5">
    <source>
        <dbReference type="ARBA" id="ARBA00023004"/>
    </source>
</evidence>
<dbReference type="OrthoDB" id="9805828at2"/>
<evidence type="ECO:0000313" key="9">
    <source>
        <dbReference type="EMBL" id="RAK58333.1"/>
    </source>
</evidence>
<dbReference type="Pfam" id="PF00034">
    <property type="entry name" value="Cytochrom_C"/>
    <property type="match status" value="1"/>
</dbReference>
<keyword evidence="2 6" id="KW-0349">Heme</keyword>
<gene>
    <name evidence="9" type="ORF">DJ021_00155</name>
</gene>
<evidence type="ECO:0000256" key="1">
    <source>
        <dbReference type="ARBA" id="ARBA00022448"/>
    </source>
</evidence>
<dbReference type="AlphaFoldDB" id="A0A328ATB0"/>
<evidence type="ECO:0000256" key="4">
    <source>
        <dbReference type="ARBA" id="ARBA00022982"/>
    </source>
</evidence>
<dbReference type="InterPro" id="IPR036909">
    <property type="entry name" value="Cyt_c-like_dom_sf"/>
</dbReference>
<dbReference type="Proteomes" id="UP000249842">
    <property type="component" value="Unassembled WGS sequence"/>
</dbReference>
<dbReference type="InterPro" id="IPR002327">
    <property type="entry name" value="Cyt_c_1A/1B"/>
</dbReference>
<dbReference type="InterPro" id="IPR009056">
    <property type="entry name" value="Cyt_c-like_dom"/>
</dbReference>
<evidence type="ECO:0000313" key="10">
    <source>
        <dbReference type="Proteomes" id="UP000249842"/>
    </source>
</evidence>
<dbReference type="RefSeq" id="WP_111455605.1">
    <property type="nucleotide sequence ID" value="NZ_QFYP01000001.1"/>
</dbReference>
<feature type="domain" description="Cytochrome c" evidence="8">
    <location>
        <begin position="63"/>
        <end position="164"/>
    </location>
</feature>
<keyword evidence="3 6" id="KW-0479">Metal-binding</keyword>
<feature type="compositionally biased region" description="Polar residues" evidence="7">
    <location>
        <begin position="21"/>
        <end position="38"/>
    </location>
</feature>
<dbReference type="GO" id="GO:0020037">
    <property type="term" value="F:heme binding"/>
    <property type="evidence" value="ECO:0007669"/>
    <property type="project" value="InterPro"/>
</dbReference>
<keyword evidence="5 6" id="KW-0408">Iron</keyword>
<dbReference type="EMBL" id="QFYP01000001">
    <property type="protein sequence ID" value="RAK58333.1"/>
    <property type="molecule type" value="Genomic_DNA"/>
</dbReference>
<comment type="caution">
    <text evidence="9">The sequence shown here is derived from an EMBL/GenBank/DDBJ whole genome shotgun (WGS) entry which is preliminary data.</text>
</comment>
<dbReference type="SUPFAM" id="SSF46626">
    <property type="entry name" value="Cytochrome c"/>
    <property type="match status" value="1"/>
</dbReference>
<dbReference type="GO" id="GO:0046872">
    <property type="term" value="F:metal ion binding"/>
    <property type="evidence" value="ECO:0007669"/>
    <property type="project" value="UniProtKB-KW"/>
</dbReference>
<dbReference type="Gene3D" id="1.10.760.10">
    <property type="entry name" value="Cytochrome c-like domain"/>
    <property type="match status" value="1"/>
</dbReference>
<feature type="region of interest" description="Disordered" evidence="7">
    <location>
        <begin position="19"/>
        <end position="46"/>
    </location>
</feature>
<evidence type="ECO:0000256" key="2">
    <source>
        <dbReference type="ARBA" id="ARBA00022617"/>
    </source>
</evidence>
<dbReference type="PRINTS" id="PR00604">
    <property type="entry name" value="CYTCHRMECIAB"/>
</dbReference>
<keyword evidence="4" id="KW-0249">Electron transport</keyword>
<organism evidence="9 10">
    <name type="scientific">Phenylobacterium hankyongense</name>
    <dbReference type="NCBI Taxonomy" id="1813876"/>
    <lineage>
        <taxon>Bacteria</taxon>
        <taxon>Pseudomonadati</taxon>
        <taxon>Pseudomonadota</taxon>
        <taxon>Alphaproteobacteria</taxon>
        <taxon>Caulobacterales</taxon>
        <taxon>Caulobacteraceae</taxon>
        <taxon>Phenylobacterium</taxon>
    </lineage>
</organism>
<evidence type="ECO:0000256" key="7">
    <source>
        <dbReference type="SAM" id="MobiDB-lite"/>
    </source>
</evidence>
<reference evidence="10" key="1">
    <citation type="submission" date="2018-05" db="EMBL/GenBank/DDBJ databases">
        <authorList>
            <person name="Li X."/>
        </authorList>
    </citation>
    <scope>NUCLEOTIDE SEQUENCE [LARGE SCALE GENOMIC DNA]</scope>
    <source>
        <strain evidence="10">HKS-05</strain>
    </source>
</reference>
<keyword evidence="1" id="KW-0813">Transport</keyword>
<protein>
    <submittedName>
        <fullName evidence="9">Cytochrome c family protein</fullName>
    </submittedName>
</protein>
<accession>A0A328ATB0</accession>
<name>A0A328ATB0_9CAUL</name>
<evidence type="ECO:0000259" key="8">
    <source>
        <dbReference type="PROSITE" id="PS51007"/>
    </source>
</evidence>
<evidence type="ECO:0000256" key="3">
    <source>
        <dbReference type="ARBA" id="ARBA00022723"/>
    </source>
</evidence>
<dbReference type="PROSITE" id="PS51257">
    <property type="entry name" value="PROKAR_LIPOPROTEIN"/>
    <property type="match status" value="1"/>
</dbReference>